<keyword evidence="5" id="KW-1185">Reference proteome</keyword>
<evidence type="ECO:0000256" key="1">
    <source>
        <dbReference type="ARBA" id="ARBA00008814"/>
    </source>
</evidence>
<dbReference type="Proteomes" id="UP000010411">
    <property type="component" value="Unassembled WGS sequence"/>
</dbReference>
<protein>
    <submittedName>
        <fullName evidence="4">ABC transporter, substrate-binding protein</fullName>
    </submittedName>
</protein>
<dbReference type="SUPFAM" id="SSF53807">
    <property type="entry name" value="Helical backbone' metal receptor"/>
    <property type="match status" value="1"/>
</dbReference>
<dbReference type="PANTHER" id="PTHR30535:SF7">
    <property type="entry name" value="IRON(III) DICITRATE-BINDING PROTEIN"/>
    <property type="match status" value="1"/>
</dbReference>
<name>L1KUK3_9ACTN</name>
<dbReference type="AlphaFoldDB" id="L1KUK3"/>
<evidence type="ECO:0000256" key="2">
    <source>
        <dbReference type="SAM" id="MobiDB-lite"/>
    </source>
</evidence>
<organism evidence="4 5">
    <name type="scientific">Streptomyces ipomoeae 91-03</name>
    <dbReference type="NCBI Taxonomy" id="698759"/>
    <lineage>
        <taxon>Bacteria</taxon>
        <taxon>Bacillati</taxon>
        <taxon>Actinomycetota</taxon>
        <taxon>Actinomycetes</taxon>
        <taxon>Kitasatosporales</taxon>
        <taxon>Streptomycetaceae</taxon>
        <taxon>Streptomyces</taxon>
    </lineage>
</organism>
<dbReference type="PANTHER" id="PTHR30535">
    <property type="entry name" value="VITAMIN B12-BINDING PROTEIN"/>
    <property type="match status" value="1"/>
</dbReference>
<reference evidence="4 5" key="1">
    <citation type="submission" date="2012-11" db="EMBL/GenBank/DDBJ databases">
        <authorList>
            <person name="Huguet-Tapia J.C."/>
            <person name="Durkin A.S."/>
            <person name="Pettis G.S."/>
            <person name="Badger J.H."/>
        </authorList>
    </citation>
    <scope>NUCLEOTIDE SEQUENCE [LARGE SCALE GENOMIC DNA]</scope>
    <source>
        <strain evidence="4 5">91-03</strain>
    </source>
</reference>
<dbReference type="InterPro" id="IPR050902">
    <property type="entry name" value="ABC_Transporter_SBP"/>
</dbReference>
<comment type="caution">
    <text evidence="4">The sequence shown here is derived from an EMBL/GenBank/DDBJ whole genome shotgun (WGS) entry which is preliminary data.</text>
</comment>
<accession>L1KUK3</accession>
<feature type="domain" description="Fe/B12 periplasmic-binding" evidence="3">
    <location>
        <begin position="87"/>
        <end position="374"/>
    </location>
</feature>
<proteinExistence type="inferred from homology"/>
<dbReference type="Pfam" id="PF01497">
    <property type="entry name" value="Peripla_BP_2"/>
    <property type="match status" value="1"/>
</dbReference>
<feature type="region of interest" description="Disordered" evidence="2">
    <location>
        <begin position="180"/>
        <end position="200"/>
    </location>
</feature>
<evidence type="ECO:0000259" key="3">
    <source>
        <dbReference type="PROSITE" id="PS50983"/>
    </source>
</evidence>
<dbReference type="EMBL" id="AEJC01000397">
    <property type="protein sequence ID" value="EKX64078.1"/>
    <property type="molecule type" value="Genomic_DNA"/>
</dbReference>
<gene>
    <name evidence="4" type="ORF">STRIP9103_07625</name>
</gene>
<dbReference type="Gene3D" id="3.40.50.1980">
    <property type="entry name" value="Nitrogenase molybdenum iron protein domain"/>
    <property type="match status" value="2"/>
</dbReference>
<dbReference type="PROSITE" id="PS50983">
    <property type="entry name" value="FE_B12_PBP"/>
    <property type="match status" value="1"/>
</dbReference>
<dbReference type="InterPro" id="IPR002491">
    <property type="entry name" value="ABC_transptr_periplasmic_BD"/>
</dbReference>
<sequence length="374" mass="39541">MLRRIPPRTRRTAAPRLAVDRRSSAPRFAGALRPATLLLAPALLLTACGGGSDGGDVNAAEATGSAGFPVTIENCGHEVTLKSAPKRAVSLNQGTTEILLSLGLADRMAGTATWTDPVMKGLEKANDSVPRLADNAPSFEKVLDAEPDFVTASFVSTLGQGGVATREQFEELGVPTYVSPSDCAAGKDNDSGGDGSRSEPLTLDVVYGEIEDLARAFGVEERGEKVVAGLKERVRKATDGLDASGVSLMYWFANSQSPYLAGCCGAPGAITRAVGAENAFSDTHDEWPQISWETVADRDPDVIVIGDLTRKQQTAETAEAKIRFLETNPATRNLTAVRKKRYVLLSGQSMNPSIRTVEGIEKVAAGLRDLGPAK</sequence>
<dbReference type="PATRIC" id="fig|698759.3.peg.5310"/>
<evidence type="ECO:0000313" key="4">
    <source>
        <dbReference type="EMBL" id="EKX64078.1"/>
    </source>
</evidence>
<evidence type="ECO:0000313" key="5">
    <source>
        <dbReference type="Proteomes" id="UP000010411"/>
    </source>
</evidence>
<comment type="similarity">
    <text evidence="1">Belongs to the bacterial solute-binding protein 8 family.</text>
</comment>